<proteinExistence type="predicted"/>
<dbReference type="AlphaFoldDB" id="A0A6V7CB54"/>
<protein>
    <submittedName>
        <fullName evidence="1">Uncharacterized protein</fullName>
    </submittedName>
</protein>
<gene>
    <name evidence="1" type="ORF">CFBP8129_10650</name>
</gene>
<dbReference type="EMBL" id="LR828253">
    <property type="protein sequence ID" value="CAD0311487.1"/>
    <property type="molecule type" value="Genomic_DNA"/>
</dbReference>
<organism evidence="1">
    <name type="scientific">Xanthomonas hortorum pv. gardneri</name>
    <dbReference type="NCBI Taxonomy" id="2754056"/>
    <lineage>
        <taxon>Bacteria</taxon>
        <taxon>Pseudomonadati</taxon>
        <taxon>Pseudomonadota</taxon>
        <taxon>Gammaproteobacteria</taxon>
        <taxon>Lysobacterales</taxon>
        <taxon>Lysobacteraceae</taxon>
        <taxon>Xanthomonas</taxon>
    </lineage>
</organism>
<name>A0A6V7CB54_9XANT</name>
<reference evidence="1" key="1">
    <citation type="submission" date="2020-07" db="EMBL/GenBank/DDBJ databases">
        <authorList>
            <person name="Pothier F. J."/>
        </authorList>
    </citation>
    <scope>NUCLEOTIDE SEQUENCE</scope>
    <source>
        <strain evidence="1">CFBP 8129</strain>
    </source>
</reference>
<evidence type="ECO:0000313" key="1">
    <source>
        <dbReference type="EMBL" id="CAD0311487.1"/>
    </source>
</evidence>
<sequence>MGRALRNGHAIAHSSHLLRLPGARTSMPRVDGMPQLCERADAIDWVNRHADVTDNRELQPAPHARAIGAVMAAEFTTQARFFERDDVELQGQPWQRQQRNCPQQTQLQT</sequence>
<dbReference type="EMBL" id="LR828253">
    <property type="protein sequence ID" value="CAD0311478.1"/>
    <property type="molecule type" value="Genomic_DNA"/>
</dbReference>
<accession>A0A6V7CB54</accession>